<evidence type="ECO:0000313" key="4">
    <source>
        <dbReference type="Proteomes" id="UP001499882"/>
    </source>
</evidence>
<dbReference type="Proteomes" id="UP001499882">
    <property type="component" value="Unassembled WGS sequence"/>
</dbReference>
<reference evidence="4" key="1">
    <citation type="journal article" date="2019" name="Int. J. Syst. Evol. Microbiol.">
        <title>The Global Catalogue of Microorganisms (GCM) 10K type strain sequencing project: providing services to taxonomists for standard genome sequencing and annotation.</title>
        <authorList>
            <consortium name="The Broad Institute Genomics Platform"/>
            <consortium name="The Broad Institute Genome Sequencing Center for Infectious Disease"/>
            <person name="Wu L."/>
            <person name="Ma J."/>
        </authorList>
    </citation>
    <scope>NUCLEOTIDE SEQUENCE [LARGE SCALE GENOMIC DNA]</scope>
    <source>
        <strain evidence="4">JCM 18532</strain>
    </source>
</reference>
<organism evidence="3 4">
    <name type="scientific">Nocardioides endophyticus</name>
    <dbReference type="NCBI Taxonomy" id="1353775"/>
    <lineage>
        <taxon>Bacteria</taxon>
        <taxon>Bacillati</taxon>
        <taxon>Actinomycetota</taxon>
        <taxon>Actinomycetes</taxon>
        <taxon>Propionibacteriales</taxon>
        <taxon>Nocardioidaceae</taxon>
        <taxon>Nocardioides</taxon>
    </lineage>
</organism>
<evidence type="ECO:0000313" key="3">
    <source>
        <dbReference type="EMBL" id="GAA4745658.1"/>
    </source>
</evidence>
<keyword evidence="2" id="KW-0143">Chaperone</keyword>
<keyword evidence="4" id="KW-1185">Reference proteome</keyword>
<name>A0ABP8Z3W7_9ACTN</name>
<protein>
    <submittedName>
        <fullName evidence="3">Urease accessory UreF family protein</fullName>
    </submittedName>
</protein>
<dbReference type="PANTHER" id="PTHR33620">
    <property type="entry name" value="UREASE ACCESSORY PROTEIN F"/>
    <property type="match status" value="1"/>
</dbReference>
<comment type="caution">
    <text evidence="3">The sequence shown here is derived from an EMBL/GenBank/DDBJ whole genome shotgun (WGS) entry which is preliminary data.</text>
</comment>
<dbReference type="PANTHER" id="PTHR33620:SF1">
    <property type="entry name" value="UREASE ACCESSORY PROTEIN F"/>
    <property type="match status" value="1"/>
</dbReference>
<accession>A0ABP8Z3W7</accession>
<dbReference type="Gene3D" id="1.10.4190.10">
    <property type="entry name" value="Urease accessory protein UreF"/>
    <property type="match status" value="1"/>
</dbReference>
<dbReference type="RefSeq" id="WP_345527954.1">
    <property type="nucleotide sequence ID" value="NZ_BAABKN010000019.1"/>
</dbReference>
<dbReference type="EMBL" id="BAABKN010000019">
    <property type="protein sequence ID" value="GAA4745658.1"/>
    <property type="molecule type" value="Genomic_DNA"/>
</dbReference>
<proteinExistence type="predicted"/>
<gene>
    <name evidence="3" type="ORF">GCM10023350_33090</name>
</gene>
<evidence type="ECO:0000256" key="1">
    <source>
        <dbReference type="ARBA" id="ARBA00022988"/>
    </source>
</evidence>
<dbReference type="InterPro" id="IPR002639">
    <property type="entry name" value="UreF"/>
</dbReference>
<dbReference type="InterPro" id="IPR038277">
    <property type="entry name" value="UreF_sf"/>
</dbReference>
<evidence type="ECO:0000256" key="2">
    <source>
        <dbReference type="ARBA" id="ARBA00023186"/>
    </source>
</evidence>
<dbReference type="Pfam" id="PF01730">
    <property type="entry name" value="UreF"/>
    <property type="match status" value="1"/>
</dbReference>
<sequence length="221" mass="23124">MPHPELLLMLLADARLPVAGHTQSAQLEPAVAQGLAARDVPGYLRARLQTVARVEASTAVVARHHLVRGLATAPVEAAWAARTPSAAMRTTSRTQARAFLRLAHRLWPGDAALAALAGIEHPSRSVAIAAAGAAAGLDAVSLARLVGYDDVQTVCAAALKLMPLDPYDVTSWAHSALPAVEELARMVAPLTAPDEIPATGAPQIEAWAEDHAATTRRLFSA</sequence>
<keyword evidence="1" id="KW-0996">Nickel insertion</keyword>